<name>A0A8F5VQ04_METHU</name>
<dbReference type="EMBL" id="CP077107">
    <property type="protein sequence ID" value="QXO96341.1"/>
    <property type="molecule type" value="Genomic_DNA"/>
</dbReference>
<dbReference type="OrthoDB" id="136775at2157"/>
<evidence type="ECO:0000313" key="2">
    <source>
        <dbReference type="EMBL" id="QXO96341.1"/>
    </source>
</evidence>
<dbReference type="SMART" id="SM00089">
    <property type="entry name" value="PKD"/>
    <property type="match status" value="1"/>
</dbReference>
<organism evidence="2 3">
    <name type="scientific">Methanospirillum hungatei</name>
    <dbReference type="NCBI Taxonomy" id="2203"/>
    <lineage>
        <taxon>Archaea</taxon>
        <taxon>Methanobacteriati</taxon>
        <taxon>Methanobacteriota</taxon>
        <taxon>Stenosarchaea group</taxon>
        <taxon>Methanomicrobia</taxon>
        <taxon>Methanomicrobiales</taxon>
        <taxon>Methanospirillaceae</taxon>
        <taxon>Methanospirillum</taxon>
    </lineage>
</organism>
<evidence type="ECO:0000313" key="3">
    <source>
        <dbReference type="Proteomes" id="UP000694228"/>
    </source>
</evidence>
<evidence type="ECO:0000259" key="1">
    <source>
        <dbReference type="PROSITE" id="PS50093"/>
    </source>
</evidence>
<dbReference type="Pfam" id="PF18911">
    <property type="entry name" value="PKD_4"/>
    <property type="match status" value="1"/>
</dbReference>
<dbReference type="InterPro" id="IPR022409">
    <property type="entry name" value="PKD/Chitinase_dom"/>
</dbReference>
<dbReference type="InterPro" id="IPR000601">
    <property type="entry name" value="PKD_dom"/>
</dbReference>
<protein>
    <submittedName>
        <fullName evidence="2">PKD domain-containing protein</fullName>
    </submittedName>
</protein>
<sequence length="244" mass="26770">MVAGYSFSTDGDVSGNHGETDYWIVKLDSTGDVIWQDCLGGSDYDDAYGLTPLPDGRYLIAGDSLSNDGDVSGNHGWEDFWVVMVTPLHTIESSSDEWSLVHPYGNQSYIEYSDANYLTQAKPGAILDDVIVNGTSQGPLLNYTFSSIEKNHTISTNGSPIPGQVHVMFNFTPESGNCPLPVQFYDLSVGNPTSWYWQFGDGETSNEQNPNHEYKIPGLYTISLREDNGHTTGYAVCTDCIHAI</sequence>
<dbReference type="AlphaFoldDB" id="A0A8F5VQ04"/>
<accession>A0A8F5VQ04</accession>
<proteinExistence type="predicted"/>
<reference evidence="2 3" key="1">
    <citation type="submission" date="2021-06" db="EMBL/GenBank/DDBJ databases">
        <title>Complete genome sequence of the secondary alcohol utilizing methanogen Methanospirillum hungatei strain GP1.</title>
        <authorList>
            <person name="Day L.A."/>
            <person name="Costa K.C."/>
        </authorList>
    </citation>
    <scope>NUCLEOTIDE SEQUENCE [LARGE SCALE GENOMIC DNA]</scope>
    <source>
        <strain evidence="2 3">GP1</strain>
    </source>
</reference>
<dbReference type="Proteomes" id="UP000694228">
    <property type="component" value="Chromosome"/>
</dbReference>
<gene>
    <name evidence="2" type="ORF">KSK55_04240</name>
</gene>
<dbReference type="FunFam" id="2.60.40.10:FF:000270">
    <property type="entry name" value="Cell surface protein"/>
    <property type="match status" value="1"/>
</dbReference>
<dbReference type="CDD" id="cd00146">
    <property type="entry name" value="PKD"/>
    <property type="match status" value="1"/>
</dbReference>
<feature type="domain" description="PKD" evidence="1">
    <location>
        <begin position="165"/>
        <end position="228"/>
    </location>
</feature>
<dbReference type="PROSITE" id="PS50093">
    <property type="entry name" value="PKD"/>
    <property type="match status" value="1"/>
</dbReference>